<dbReference type="AlphaFoldDB" id="A0A3M8Q5P7"/>
<name>A0A3M8Q5P7_9GAMM</name>
<feature type="domain" description="Oxidoreductase-like" evidence="1">
    <location>
        <begin position="3"/>
        <end position="41"/>
    </location>
</feature>
<dbReference type="RefSeq" id="WP_123095484.1">
    <property type="nucleotide sequence ID" value="NZ_RIZG01000004.1"/>
</dbReference>
<evidence type="ECO:0000259" key="1">
    <source>
        <dbReference type="Pfam" id="PF09791"/>
    </source>
</evidence>
<protein>
    <recommendedName>
        <fullName evidence="1">Oxidoreductase-like domain-containing protein</fullName>
    </recommendedName>
</protein>
<dbReference type="InterPro" id="IPR019180">
    <property type="entry name" value="Oxidoreductase-like_N"/>
</dbReference>
<comment type="caution">
    <text evidence="2">The sequence shown here is derived from an EMBL/GenBank/DDBJ whole genome shotgun (WGS) entry which is preliminary data.</text>
</comment>
<dbReference type="Proteomes" id="UP000280507">
    <property type="component" value="Unassembled WGS sequence"/>
</dbReference>
<dbReference type="EMBL" id="RIZG01000004">
    <property type="protein sequence ID" value="RNF50971.1"/>
    <property type="molecule type" value="Genomic_DNA"/>
</dbReference>
<gene>
    <name evidence="2" type="ORF">EBI00_08385</name>
</gene>
<evidence type="ECO:0000313" key="2">
    <source>
        <dbReference type="EMBL" id="RNF50971.1"/>
    </source>
</evidence>
<sequence length="56" mass="6559">MSPRPIPPEEWECCESECSPCVWDTYREELQQWSAEQKALKEASVSSLQIKEDNEK</sequence>
<dbReference type="OrthoDB" id="6650029at2"/>
<organism evidence="2 3">
    <name type="scientific">Marinomonas hwangdonensis</name>
    <dbReference type="NCBI Taxonomy" id="1053647"/>
    <lineage>
        <taxon>Bacteria</taxon>
        <taxon>Pseudomonadati</taxon>
        <taxon>Pseudomonadota</taxon>
        <taxon>Gammaproteobacteria</taxon>
        <taxon>Oceanospirillales</taxon>
        <taxon>Oceanospirillaceae</taxon>
        <taxon>Marinomonas</taxon>
    </lineage>
</organism>
<dbReference type="Pfam" id="PF09791">
    <property type="entry name" value="Oxidored-like"/>
    <property type="match status" value="1"/>
</dbReference>
<proteinExistence type="predicted"/>
<accession>A0A3M8Q5P7</accession>
<evidence type="ECO:0000313" key="3">
    <source>
        <dbReference type="Proteomes" id="UP000280507"/>
    </source>
</evidence>
<reference evidence="2 3" key="1">
    <citation type="journal article" date="2012" name="Int. J. Syst. Evol. Microbiol.">
        <title>Marinomonas hwangdonensis sp. nov., isolated from seawater.</title>
        <authorList>
            <person name="Jung Y.T."/>
            <person name="Oh T.K."/>
            <person name="Yoon J.H."/>
        </authorList>
    </citation>
    <scope>NUCLEOTIDE SEQUENCE [LARGE SCALE GENOMIC DNA]</scope>
    <source>
        <strain evidence="2 3">HDW-15</strain>
    </source>
</reference>
<keyword evidence="3" id="KW-1185">Reference proteome</keyword>